<dbReference type="EMBL" id="BGPR01011071">
    <property type="protein sequence ID" value="GBN49431.1"/>
    <property type="molecule type" value="Genomic_DNA"/>
</dbReference>
<dbReference type="Gene3D" id="2.60.210.10">
    <property type="entry name" value="Apoptosis, Tumor Necrosis Factor Receptor Associated Protein 2, Chain A"/>
    <property type="match status" value="2"/>
</dbReference>
<accession>A0A4Y2PE05</accession>
<reference evidence="2 3" key="1">
    <citation type="journal article" date="2019" name="Sci. Rep.">
        <title>Orb-weaving spider Araneus ventricosus genome elucidates the spidroin gene catalogue.</title>
        <authorList>
            <person name="Kono N."/>
            <person name="Nakamura H."/>
            <person name="Ohtoshi R."/>
            <person name="Moran D.A.P."/>
            <person name="Shinohara A."/>
            <person name="Yoshida Y."/>
            <person name="Fujiwara M."/>
            <person name="Mori M."/>
            <person name="Tomita M."/>
            <person name="Arakawa K."/>
        </authorList>
    </citation>
    <scope>NUCLEOTIDE SEQUENCE [LARGE SCALE GENOMIC DNA]</scope>
</reference>
<dbReference type="InterPro" id="IPR000210">
    <property type="entry name" value="BTB/POZ_dom"/>
</dbReference>
<keyword evidence="3" id="KW-1185">Reference proteome</keyword>
<evidence type="ECO:0000313" key="3">
    <source>
        <dbReference type="Proteomes" id="UP000499080"/>
    </source>
</evidence>
<organism evidence="2 3">
    <name type="scientific">Araneus ventricosus</name>
    <name type="common">Orbweaver spider</name>
    <name type="synonym">Epeira ventricosa</name>
    <dbReference type="NCBI Taxonomy" id="182803"/>
    <lineage>
        <taxon>Eukaryota</taxon>
        <taxon>Metazoa</taxon>
        <taxon>Ecdysozoa</taxon>
        <taxon>Arthropoda</taxon>
        <taxon>Chelicerata</taxon>
        <taxon>Arachnida</taxon>
        <taxon>Araneae</taxon>
        <taxon>Araneomorphae</taxon>
        <taxon>Entelegynae</taxon>
        <taxon>Araneoidea</taxon>
        <taxon>Araneidae</taxon>
        <taxon>Araneus</taxon>
    </lineage>
</organism>
<comment type="caution">
    <text evidence="2">The sequence shown here is derived from an EMBL/GenBank/DDBJ whole genome shotgun (WGS) entry which is preliminary data.</text>
</comment>
<dbReference type="InterPro" id="IPR008974">
    <property type="entry name" value="TRAF-like"/>
</dbReference>
<protein>
    <recommendedName>
        <fullName evidence="1">BTB domain-containing protein</fullName>
    </recommendedName>
</protein>
<gene>
    <name evidence="2" type="ORF">AVEN_24305_1</name>
</gene>
<name>A0A4Y2PE05_ARAVE</name>
<evidence type="ECO:0000313" key="2">
    <source>
        <dbReference type="EMBL" id="GBN49431.1"/>
    </source>
</evidence>
<proteinExistence type="predicted"/>
<dbReference type="Proteomes" id="UP000499080">
    <property type="component" value="Unassembled WGS sequence"/>
</dbReference>
<dbReference type="PROSITE" id="PS50097">
    <property type="entry name" value="BTB"/>
    <property type="match status" value="1"/>
</dbReference>
<feature type="domain" description="BTB" evidence="1">
    <location>
        <begin position="367"/>
        <end position="415"/>
    </location>
</feature>
<sequence>MIAEIDDDRDVACFTFIWAIKNYSELPCFSVHSPWFSGKLLENTLWSLSLVDEVDSGIPVACRIERGIDDRKENINVNFSLEIIGADGLPLVTKSGKKCFEKFSRSEWLQLADKIGILEEKRKFLPNDTLTLRCQLREKNSSTPGTDIFFARTVLGVEKREFFWSHKEFSQMQPGQKRSLLLQPLQMGAPKIELTLYLRQTSGENNVFIELKISDRKELHCVIAKISVVDADGRLSHTKGKGIIFIVEEDCLKFEPFIKKVELLADENCYLINDVLFLKCELKTSFGVVFCRLENYGYGLTTTVESALPANSTSDFKSSEQTSNSYTSYNSDSWSDLENGNDCSEDCCSLCPLNIALHRLQKDGEIPGLRLTNGSRSFYVHKSILLDKSPAFKKLIDENMTTKYFDLSTQYLHHI</sequence>
<dbReference type="AlphaFoldDB" id="A0A4Y2PE05"/>
<dbReference type="SUPFAM" id="SSF49599">
    <property type="entry name" value="TRAF domain-like"/>
    <property type="match status" value="2"/>
</dbReference>
<evidence type="ECO:0000259" key="1">
    <source>
        <dbReference type="PROSITE" id="PS50097"/>
    </source>
</evidence>